<accession>A0A923KZ83</accession>
<dbReference type="Gene3D" id="3.40.50.2300">
    <property type="match status" value="1"/>
</dbReference>
<reference evidence="1" key="1">
    <citation type="submission" date="2020-08" db="EMBL/GenBank/DDBJ databases">
        <title>Novel species isolated from subtropical streams in China.</title>
        <authorList>
            <person name="Lu H."/>
        </authorList>
    </citation>
    <scope>NUCLEOTIDE SEQUENCE</scope>
    <source>
        <strain evidence="1">CY7W</strain>
    </source>
</reference>
<comment type="caution">
    <text evidence="1">The sequence shown here is derived from an EMBL/GenBank/DDBJ whole genome shotgun (WGS) entry which is preliminary data.</text>
</comment>
<name>A0A923KZ83_9BURK</name>
<dbReference type="Proteomes" id="UP000612361">
    <property type="component" value="Unassembled WGS sequence"/>
</dbReference>
<organism evidence="1 2">
    <name type="scientific">Undibacterium rugosum</name>
    <dbReference type="NCBI Taxonomy" id="2762291"/>
    <lineage>
        <taxon>Bacteria</taxon>
        <taxon>Pseudomonadati</taxon>
        <taxon>Pseudomonadota</taxon>
        <taxon>Betaproteobacteria</taxon>
        <taxon>Burkholderiales</taxon>
        <taxon>Oxalobacteraceae</taxon>
        <taxon>Undibacterium</taxon>
    </lineage>
</organism>
<evidence type="ECO:0000313" key="1">
    <source>
        <dbReference type="EMBL" id="MBC3934626.1"/>
    </source>
</evidence>
<sequence>MLNSFELTHVNIIGSDEYERAVLGLVLGARAYRVRSFSSLDEFTLPRREAGDTCALLALSWRDLDYGMTLQRIRQISLYMPVLLLSDQVYYHRLAAALESDHVSVLIRPVQKDALLRSIQRTIHAWLESEIA</sequence>
<dbReference type="InterPro" id="IPR011006">
    <property type="entry name" value="CheY-like_superfamily"/>
</dbReference>
<keyword evidence="2" id="KW-1185">Reference proteome</keyword>
<gene>
    <name evidence="1" type="ORF">H8K47_04575</name>
</gene>
<dbReference type="EMBL" id="JACOGG010000003">
    <property type="protein sequence ID" value="MBC3934626.1"/>
    <property type="molecule type" value="Genomic_DNA"/>
</dbReference>
<dbReference type="SUPFAM" id="SSF52172">
    <property type="entry name" value="CheY-like"/>
    <property type="match status" value="1"/>
</dbReference>
<proteinExistence type="predicted"/>
<dbReference type="AlphaFoldDB" id="A0A923KZ83"/>
<evidence type="ECO:0000313" key="2">
    <source>
        <dbReference type="Proteomes" id="UP000612361"/>
    </source>
</evidence>
<protein>
    <submittedName>
        <fullName evidence="1">Uncharacterized protein</fullName>
    </submittedName>
</protein>
<dbReference type="RefSeq" id="WP_186880231.1">
    <property type="nucleotide sequence ID" value="NZ_JACOGG010000003.1"/>
</dbReference>